<dbReference type="Pfam" id="PF13463">
    <property type="entry name" value="HTH_27"/>
    <property type="match status" value="1"/>
</dbReference>
<dbReference type="GO" id="GO:0003700">
    <property type="term" value="F:DNA-binding transcription factor activity"/>
    <property type="evidence" value="ECO:0007669"/>
    <property type="project" value="InterPro"/>
</dbReference>
<sequence length="117" mass="13112">MGTETLEENQHQATLENLFLRPKPARLLVSVGSGEKPYALALAKEIDCTYAHTVKLLMKMEELGLVTFNKKGRTKFVELTDHGKDLADEFEILLTRRIPKRMLPAESVVEGSEGKAE</sequence>
<dbReference type="InterPro" id="IPR000835">
    <property type="entry name" value="HTH_MarR-typ"/>
</dbReference>
<reference evidence="2 3" key="1">
    <citation type="journal article" name="Nat. Commun.">
        <title>Undinarchaeota illuminate DPANN phylogeny and the impact of gene transfer on archaeal evolution.</title>
        <authorList>
            <person name="Dombrowski N."/>
            <person name="Williams T.A."/>
            <person name="Sun J."/>
            <person name="Woodcroft B.J."/>
            <person name="Lee J.H."/>
            <person name="Minh B.Q."/>
            <person name="Rinke C."/>
            <person name="Spang A."/>
        </authorList>
    </citation>
    <scope>NUCLEOTIDE SEQUENCE [LARGE SCALE GENOMIC DNA]</scope>
    <source>
        <strain evidence="2">MAG_bin17</strain>
    </source>
</reference>
<accession>A0A832ULJ9</accession>
<gene>
    <name evidence="2" type="ORF">H1011_01065</name>
</gene>
<feature type="domain" description="HTH marR-type" evidence="1">
    <location>
        <begin position="28"/>
        <end position="83"/>
    </location>
</feature>
<dbReference type="EMBL" id="DVAD01000007">
    <property type="protein sequence ID" value="HIJ99398.1"/>
    <property type="molecule type" value="Genomic_DNA"/>
</dbReference>
<keyword evidence="3" id="KW-1185">Reference proteome</keyword>
<dbReference type="InterPro" id="IPR036390">
    <property type="entry name" value="WH_DNA-bd_sf"/>
</dbReference>
<name>A0A832ULJ9_9ARCH</name>
<dbReference type="SUPFAM" id="SSF46785">
    <property type="entry name" value="Winged helix' DNA-binding domain"/>
    <property type="match status" value="1"/>
</dbReference>
<evidence type="ECO:0000313" key="3">
    <source>
        <dbReference type="Proteomes" id="UP000604391"/>
    </source>
</evidence>
<evidence type="ECO:0000259" key="1">
    <source>
        <dbReference type="Pfam" id="PF13463"/>
    </source>
</evidence>
<dbReference type="InterPro" id="IPR036388">
    <property type="entry name" value="WH-like_DNA-bd_sf"/>
</dbReference>
<comment type="caution">
    <text evidence="2">The sequence shown here is derived from an EMBL/GenBank/DDBJ whole genome shotgun (WGS) entry which is preliminary data.</text>
</comment>
<organism evidence="2 3">
    <name type="scientific">Candidatus Undinarchaeum marinum</name>
    <dbReference type="NCBI Taxonomy" id="2756141"/>
    <lineage>
        <taxon>Archaea</taxon>
        <taxon>Candidatus Undinarchaeota</taxon>
        <taxon>Candidatus Undinarchaeia</taxon>
        <taxon>Candidatus Undinarchaeales</taxon>
        <taxon>Candidatus Undinarchaeaceae</taxon>
        <taxon>Candidatus Undinarchaeum</taxon>
    </lineage>
</organism>
<dbReference type="Gene3D" id="1.10.10.10">
    <property type="entry name" value="Winged helix-like DNA-binding domain superfamily/Winged helix DNA-binding domain"/>
    <property type="match status" value="1"/>
</dbReference>
<evidence type="ECO:0000313" key="2">
    <source>
        <dbReference type="EMBL" id="HIJ99398.1"/>
    </source>
</evidence>
<dbReference type="AlphaFoldDB" id="A0A832ULJ9"/>
<proteinExistence type="predicted"/>
<keyword evidence="2" id="KW-0238">DNA-binding</keyword>
<protein>
    <submittedName>
        <fullName evidence="2">Winged helix DNA-binding protein</fullName>
    </submittedName>
</protein>
<dbReference type="GO" id="GO:0003677">
    <property type="term" value="F:DNA binding"/>
    <property type="evidence" value="ECO:0007669"/>
    <property type="project" value="UniProtKB-KW"/>
</dbReference>
<dbReference type="Proteomes" id="UP000604391">
    <property type="component" value="Unassembled WGS sequence"/>
</dbReference>